<dbReference type="InParanoid" id="A0A061EMT7"/>
<evidence type="ECO:0000313" key="5">
    <source>
        <dbReference type="Proteomes" id="UP000026915"/>
    </source>
</evidence>
<dbReference type="SUPFAM" id="SSF53756">
    <property type="entry name" value="UDP-Glycosyltransferase/glycogen phosphorylase"/>
    <property type="match status" value="1"/>
</dbReference>
<dbReference type="FunFam" id="3.40.50.2000:FF:000061">
    <property type="entry name" value="UDP-glycosyltransferase 83A1"/>
    <property type="match status" value="1"/>
</dbReference>
<dbReference type="Gene3D" id="3.40.50.2000">
    <property type="entry name" value="Glycogen Phosphorylase B"/>
    <property type="match status" value="2"/>
</dbReference>
<evidence type="ECO:0000256" key="3">
    <source>
        <dbReference type="ARBA" id="ARBA00022679"/>
    </source>
</evidence>
<proteinExistence type="inferred from homology"/>
<reference evidence="4 5" key="1">
    <citation type="journal article" date="2013" name="Genome Biol.">
        <title>The genome sequence of the most widely cultivated cacao type and its use to identify candidate genes regulating pod color.</title>
        <authorList>
            <person name="Motamayor J.C."/>
            <person name="Mockaitis K."/>
            <person name="Schmutz J."/>
            <person name="Haiminen N."/>
            <person name="Iii D.L."/>
            <person name="Cornejo O."/>
            <person name="Findley S.D."/>
            <person name="Zheng P."/>
            <person name="Utro F."/>
            <person name="Royaert S."/>
            <person name="Saski C."/>
            <person name="Jenkins J."/>
            <person name="Podicheti R."/>
            <person name="Zhao M."/>
            <person name="Scheffler B.E."/>
            <person name="Stack J.C."/>
            <person name="Feltus F.A."/>
            <person name="Mustiga G.M."/>
            <person name="Amores F."/>
            <person name="Phillips W."/>
            <person name="Marelli J.P."/>
            <person name="May G.D."/>
            <person name="Shapiro H."/>
            <person name="Ma J."/>
            <person name="Bustamante C.D."/>
            <person name="Schnell R.J."/>
            <person name="Main D."/>
            <person name="Gilbert D."/>
            <person name="Parida L."/>
            <person name="Kuhn D.N."/>
        </authorList>
    </citation>
    <scope>NUCLEOTIDE SEQUENCE [LARGE SCALE GENOMIC DNA]</scope>
    <source>
        <strain evidence="5">cv. Matina 1-6</strain>
    </source>
</reference>
<organism evidence="4 5">
    <name type="scientific">Theobroma cacao</name>
    <name type="common">Cacao</name>
    <name type="synonym">Cocoa</name>
    <dbReference type="NCBI Taxonomy" id="3641"/>
    <lineage>
        <taxon>Eukaryota</taxon>
        <taxon>Viridiplantae</taxon>
        <taxon>Streptophyta</taxon>
        <taxon>Embryophyta</taxon>
        <taxon>Tracheophyta</taxon>
        <taxon>Spermatophyta</taxon>
        <taxon>Magnoliopsida</taxon>
        <taxon>eudicotyledons</taxon>
        <taxon>Gunneridae</taxon>
        <taxon>Pentapetalae</taxon>
        <taxon>rosids</taxon>
        <taxon>malvids</taxon>
        <taxon>Malvales</taxon>
        <taxon>Malvaceae</taxon>
        <taxon>Byttnerioideae</taxon>
        <taxon>Theobroma</taxon>
    </lineage>
</organism>
<protein>
    <submittedName>
        <fullName evidence="4">UDP-Glycosyltransferase superfamily protein, putative</fullName>
    </submittedName>
</protein>
<dbReference type="Gramene" id="Tc04v2_t007990.1">
    <property type="protein sequence ID" value="Tc04v2_p007990.1"/>
    <property type="gene ID" value="Tc04v2_g007990"/>
</dbReference>
<dbReference type="AlphaFoldDB" id="A0A061EMT7"/>
<sequence>MSVKMETSNPHILVIPYPAQGHVFPLMELSHNLAKHGFKISFVNTDFNHQRIINAFGKEADENGLVRLVSIPDGLEDGEDRNQIGKLTEALCQVMPRELKEFIVKFNRTEDDKITCVLADLNMGWTLDVAAELGIRGAAFWPCSVVQLVLFLSIPKLIDDGLIDENGFPINKHKMFQLSATMPAVHVTNFAWLTFGDSSAQKLMFHYIKGYNKVVDTADWVLCNSSLDLEPEGFTLVPKVLPIGPLSASNRLGKLSGNFWPDDTSCLKWLDQQPPGSVIYVAFGSFTVFDKFQFQELALGLELSKRPFLWVVRPDITKGEHDFYPEGFQERVAGQGKMVRWAPQGAVLAHPSIACFISHCGWNSTIEGVSNGVPFLCWPYFADQFLNESYISDIWKVGLKFNKDERGIITREEIKTKVQQLLGDEKYEVRAVELKEMVTRCANEGGSSDKIFKNFTEWMKP</sequence>
<dbReference type="OMA" id="NTHFTHA"/>
<dbReference type="KEGG" id="tcc:18601636"/>
<evidence type="ECO:0000256" key="2">
    <source>
        <dbReference type="ARBA" id="ARBA00022676"/>
    </source>
</evidence>
<evidence type="ECO:0000256" key="1">
    <source>
        <dbReference type="ARBA" id="ARBA00009995"/>
    </source>
</evidence>
<dbReference type="CDD" id="cd03784">
    <property type="entry name" value="GT1_Gtf-like"/>
    <property type="match status" value="1"/>
</dbReference>
<dbReference type="PANTHER" id="PTHR11926">
    <property type="entry name" value="GLUCOSYL/GLUCURONOSYL TRANSFERASES"/>
    <property type="match status" value="1"/>
</dbReference>
<gene>
    <name evidence="4" type="ORF">TCM_018737</name>
</gene>
<dbReference type="Proteomes" id="UP000026915">
    <property type="component" value="Chromosome 4"/>
</dbReference>
<dbReference type="OrthoDB" id="5835829at2759"/>
<keyword evidence="3" id="KW-0808">Transferase</keyword>
<dbReference type="InterPro" id="IPR002213">
    <property type="entry name" value="UDP_glucos_trans"/>
</dbReference>
<name>A0A061EMT7_THECC</name>
<keyword evidence="2" id="KW-0328">Glycosyltransferase</keyword>
<dbReference type="Gramene" id="EOY03644">
    <property type="protein sequence ID" value="EOY03644"/>
    <property type="gene ID" value="TCM_018737"/>
</dbReference>
<accession>A0A061EMT7</accession>
<dbReference type="EMBL" id="CM001882">
    <property type="protein sequence ID" value="EOY03644.1"/>
    <property type="molecule type" value="Genomic_DNA"/>
</dbReference>
<dbReference type="eggNOG" id="KOG1192">
    <property type="taxonomic scope" value="Eukaryota"/>
</dbReference>
<keyword evidence="5" id="KW-1185">Reference proteome</keyword>
<dbReference type="Pfam" id="PF00201">
    <property type="entry name" value="UDPGT"/>
    <property type="match status" value="1"/>
</dbReference>
<dbReference type="PANTHER" id="PTHR11926:SF1412">
    <property type="entry name" value="UDP-GLYCOSYLTRANSFERASE 83A1-LIKE"/>
    <property type="match status" value="1"/>
</dbReference>
<evidence type="ECO:0000313" key="4">
    <source>
        <dbReference type="EMBL" id="EOY03644.1"/>
    </source>
</evidence>
<dbReference type="HOGENOM" id="CLU_001724_0_2_1"/>
<comment type="similarity">
    <text evidence="1">Belongs to the UDP-glycosyltransferase family.</text>
</comment>
<dbReference type="FunFam" id="3.40.50.2000:FF:000108">
    <property type="entry name" value="UDP-glycosyltransferase 83A1"/>
    <property type="match status" value="1"/>
</dbReference>
<dbReference type="SMR" id="A0A061EMT7"/>
<dbReference type="GO" id="GO:0008194">
    <property type="term" value="F:UDP-glycosyltransferase activity"/>
    <property type="evidence" value="ECO:0000318"/>
    <property type="project" value="GO_Central"/>
</dbReference>